<comment type="caution">
    <text evidence="3">The sequence shown here is derived from an EMBL/GenBank/DDBJ whole genome shotgun (WGS) entry which is preliminary data.</text>
</comment>
<dbReference type="InterPro" id="IPR036890">
    <property type="entry name" value="HATPase_C_sf"/>
</dbReference>
<keyword evidence="4" id="KW-1185">Reference proteome</keyword>
<protein>
    <submittedName>
        <fullName evidence="3">ATP-binding protein</fullName>
    </submittedName>
</protein>
<sequence length="134" mass="15136">MAKADNLIKLPSRIDYLKRVENLISNLSSHYKISPDAREKISLAVLEAVNNAILHGNKLDHKKNVSIRFQVSERCISCVIKDEGDGFNFLCIPDPTLPENLEKIHGRGVFLMNHLADSVHYSAEGRHVKMVFNL</sequence>
<keyword evidence="1" id="KW-0723">Serine/threonine-protein kinase</keyword>
<dbReference type="GO" id="GO:0005524">
    <property type="term" value="F:ATP binding"/>
    <property type="evidence" value="ECO:0007669"/>
    <property type="project" value="UniProtKB-KW"/>
</dbReference>
<dbReference type="EMBL" id="QQWG01000001">
    <property type="protein sequence ID" value="RRG24510.1"/>
    <property type="molecule type" value="Genomic_DNA"/>
</dbReference>
<reference evidence="3 4" key="1">
    <citation type="submission" date="2018-07" db="EMBL/GenBank/DDBJ databases">
        <title>Draft genome sequence of Ancylomarina sp. M1P.</title>
        <authorList>
            <person name="Yadav S."/>
            <person name="Villanueva L."/>
            <person name="Damste J.S.S."/>
        </authorList>
    </citation>
    <scope>NUCLEOTIDE SEQUENCE [LARGE SCALE GENOMIC DNA]</scope>
    <source>
        <strain evidence="3 4">M1P</strain>
    </source>
</reference>
<gene>
    <name evidence="3" type="ORF">DWB61_00385</name>
</gene>
<dbReference type="PANTHER" id="PTHR35526">
    <property type="entry name" value="ANTI-SIGMA-F FACTOR RSBW-RELATED"/>
    <property type="match status" value="1"/>
</dbReference>
<dbReference type="InterPro" id="IPR050267">
    <property type="entry name" value="Anti-sigma-factor_SerPK"/>
</dbReference>
<dbReference type="AlphaFoldDB" id="A0A425Y7N8"/>
<evidence type="ECO:0000256" key="1">
    <source>
        <dbReference type="ARBA" id="ARBA00022527"/>
    </source>
</evidence>
<keyword evidence="1" id="KW-0808">Transferase</keyword>
<dbReference type="OrthoDB" id="1467655at2"/>
<name>A0A425Y7N8_9BACT</name>
<proteinExistence type="predicted"/>
<dbReference type="Proteomes" id="UP000285794">
    <property type="component" value="Unassembled WGS sequence"/>
</dbReference>
<dbReference type="InterPro" id="IPR003594">
    <property type="entry name" value="HATPase_dom"/>
</dbReference>
<dbReference type="SUPFAM" id="SSF55874">
    <property type="entry name" value="ATPase domain of HSP90 chaperone/DNA topoisomerase II/histidine kinase"/>
    <property type="match status" value="1"/>
</dbReference>
<dbReference type="Gene3D" id="3.30.565.10">
    <property type="entry name" value="Histidine kinase-like ATPase, C-terminal domain"/>
    <property type="match status" value="1"/>
</dbReference>
<dbReference type="GO" id="GO:0004674">
    <property type="term" value="F:protein serine/threonine kinase activity"/>
    <property type="evidence" value="ECO:0007669"/>
    <property type="project" value="UniProtKB-KW"/>
</dbReference>
<evidence type="ECO:0000259" key="2">
    <source>
        <dbReference type="Pfam" id="PF13581"/>
    </source>
</evidence>
<keyword evidence="1" id="KW-0418">Kinase</keyword>
<evidence type="ECO:0000313" key="3">
    <source>
        <dbReference type="EMBL" id="RRG24510.1"/>
    </source>
</evidence>
<keyword evidence="3" id="KW-0067">ATP-binding</keyword>
<keyword evidence="3" id="KW-0547">Nucleotide-binding</keyword>
<dbReference type="Pfam" id="PF13581">
    <property type="entry name" value="HATPase_c_2"/>
    <property type="match status" value="1"/>
</dbReference>
<dbReference type="CDD" id="cd16936">
    <property type="entry name" value="HATPase_RsbW-like"/>
    <property type="match status" value="1"/>
</dbReference>
<dbReference type="PANTHER" id="PTHR35526:SF3">
    <property type="entry name" value="ANTI-SIGMA-F FACTOR RSBW"/>
    <property type="match status" value="1"/>
</dbReference>
<organism evidence="3 4">
    <name type="scientific">Ancylomarina euxinus</name>
    <dbReference type="NCBI Taxonomy" id="2283627"/>
    <lineage>
        <taxon>Bacteria</taxon>
        <taxon>Pseudomonadati</taxon>
        <taxon>Bacteroidota</taxon>
        <taxon>Bacteroidia</taxon>
        <taxon>Marinilabiliales</taxon>
        <taxon>Marinifilaceae</taxon>
        <taxon>Ancylomarina</taxon>
    </lineage>
</organism>
<feature type="domain" description="Histidine kinase/HSP90-like ATPase" evidence="2">
    <location>
        <begin position="11"/>
        <end position="131"/>
    </location>
</feature>
<dbReference type="RefSeq" id="WP_125028808.1">
    <property type="nucleotide sequence ID" value="NZ_JAPXVP010000001.1"/>
</dbReference>
<evidence type="ECO:0000313" key="4">
    <source>
        <dbReference type="Proteomes" id="UP000285794"/>
    </source>
</evidence>
<accession>A0A425Y7N8</accession>